<dbReference type="STRING" id="215200.SAMN05216454_1097"/>
<name>A0A1H8IT56_9FIRM</name>
<evidence type="ECO:0000256" key="5">
    <source>
        <dbReference type="ARBA" id="ARBA00023136"/>
    </source>
</evidence>
<dbReference type="Pfam" id="PF02361">
    <property type="entry name" value="CbiQ"/>
    <property type="match status" value="1"/>
</dbReference>
<keyword evidence="5 6" id="KW-0472">Membrane</keyword>
<dbReference type="PANTHER" id="PTHR34857:SF2">
    <property type="entry name" value="SLL0384 PROTEIN"/>
    <property type="match status" value="1"/>
</dbReference>
<organism evidence="7 8">
    <name type="scientific">Peptostreptococcus russellii</name>
    <dbReference type="NCBI Taxonomy" id="215200"/>
    <lineage>
        <taxon>Bacteria</taxon>
        <taxon>Bacillati</taxon>
        <taxon>Bacillota</taxon>
        <taxon>Clostridia</taxon>
        <taxon>Peptostreptococcales</taxon>
        <taxon>Peptostreptococcaceae</taxon>
        <taxon>Peptostreptococcus</taxon>
    </lineage>
</organism>
<dbReference type="AlphaFoldDB" id="A0A1H8IT56"/>
<gene>
    <name evidence="7" type="ORF">SAMN05216454_1097</name>
</gene>
<dbReference type="EMBL" id="FODF01000009">
    <property type="protein sequence ID" value="SEN71176.1"/>
    <property type="molecule type" value="Genomic_DNA"/>
</dbReference>
<accession>A0A1H8IT56</accession>
<evidence type="ECO:0000256" key="3">
    <source>
        <dbReference type="ARBA" id="ARBA00022692"/>
    </source>
</evidence>
<proteinExistence type="predicted"/>
<evidence type="ECO:0000256" key="6">
    <source>
        <dbReference type="SAM" id="Phobius"/>
    </source>
</evidence>
<evidence type="ECO:0000256" key="2">
    <source>
        <dbReference type="ARBA" id="ARBA00022475"/>
    </source>
</evidence>
<evidence type="ECO:0000256" key="4">
    <source>
        <dbReference type="ARBA" id="ARBA00022989"/>
    </source>
</evidence>
<dbReference type="PANTHER" id="PTHR34857">
    <property type="entry name" value="SLL0384 PROTEIN"/>
    <property type="match status" value="1"/>
</dbReference>
<dbReference type="Proteomes" id="UP000199512">
    <property type="component" value="Unassembled WGS sequence"/>
</dbReference>
<evidence type="ECO:0000256" key="1">
    <source>
        <dbReference type="ARBA" id="ARBA00004141"/>
    </source>
</evidence>
<keyword evidence="4 6" id="KW-1133">Transmembrane helix</keyword>
<keyword evidence="2" id="KW-1003">Cell membrane</keyword>
<feature type="transmembrane region" description="Helical" evidence="6">
    <location>
        <begin position="221"/>
        <end position="239"/>
    </location>
</feature>
<reference evidence="7 8" key="1">
    <citation type="submission" date="2016-10" db="EMBL/GenBank/DDBJ databases">
        <authorList>
            <person name="de Groot N.N."/>
        </authorList>
    </citation>
    <scope>NUCLEOTIDE SEQUENCE [LARGE SCALE GENOMIC DNA]</scope>
    <source>
        <strain evidence="7 8">Calf135</strain>
    </source>
</reference>
<feature type="transmembrane region" description="Helical" evidence="6">
    <location>
        <begin position="67"/>
        <end position="96"/>
    </location>
</feature>
<protein>
    <submittedName>
        <fullName evidence="7">Energy-coupling factor transport system permease protein</fullName>
    </submittedName>
</protein>
<keyword evidence="3 6" id="KW-0812">Transmembrane</keyword>
<keyword evidence="8" id="KW-1185">Reference proteome</keyword>
<evidence type="ECO:0000313" key="7">
    <source>
        <dbReference type="EMBL" id="SEN71176.1"/>
    </source>
</evidence>
<sequence length="241" mass="27562">MTDPLVLSDKKMMPHIDPRIKILNTFAQTFLLFAVKSNLGIIINLCFMALILAYFRKFLYVKRLLQYGFCLFLFMVLLGFLGSIGKFFGLTAYILFKFSPVLGNYYLMTKTVSISQFISALEKMKLPKSITITLGVTLRFIPTIAEEIQTIKQSMKIRNVSLSIKNILTKPITMLEYMLVPLMMRFVKISEELAASAIVRGIEKPGLRTSLIELKMTWKDLIYLIVLVIFSGVMCFFESQA</sequence>
<dbReference type="GO" id="GO:0005886">
    <property type="term" value="C:plasma membrane"/>
    <property type="evidence" value="ECO:0007669"/>
    <property type="project" value="UniProtKB-ARBA"/>
</dbReference>
<dbReference type="InterPro" id="IPR051611">
    <property type="entry name" value="ECF_transporter_component"/>
</dbReference>
<comment type="subcellular location">
    <subcellularLocation>
        <location evidence="1">Membrane</location>
        <topology evidence="1">Multi-pass membrane protein</topology>
    </subcellularLocation>
</comment>
<feature type="transmembrane region" description="Helical" evidence="6">
    <location>
        <begin position="30"/>
        <end position="55"/>
    </location>
</feature>
<dbReference type="InterPro" id="IPR003339">
    <property type="entry name" value="ABC/ECF_trnsptr_transmembrane"/>
</dbReference>
<dbReference type="CDD" id="cd16914">
    <property type="entry name" value="EcfT"/>
    <property type="match status" value="1"/>
</dbReference>
<evidence type="ECO:0000313" key="8">
    <source>
        <dbReference type="Proteomes" id="UP000199512"/>
    </source>
</evidence>